<dbReference type="AlphaFoldDB" id="A0A7R8WGF0"/>
<dbReference type="InterPro" id="IPR000219">
    <property type="entry name" value="DH_dom"/>
</dbReference>
<dbReference type="OrthoDB" id="6019202at2759"/>
<dbReference type="GO" id="GO:0005737">
    <property type="term" value="C:cytoplasm"/>
    <property type="evidence" value="ECO:0007669"/>
    <property type="project" value="TreeGrafter"/>
</dbReference>
<dbReference type="CDD" id="cd11877">
    <property type="entry name" value="SH3_PIX"/>
    <property type="match status" value="1"/>
</dbReference>
<reference evidence="1" key="1">
    <citation type="submission" date="2020-11" db="EMBL/GenBank/DDBJ databases">
        <authorList>
            <person name="Tran Van P."/>
        </authorList>
    </citation>
    <scope>NUCLEOTIDE SEQUENCE</scope>
</reference>
<dbReference type="SUPFAM" id="SSF48065">
    <property type="entry name" value="DBL homology domain (DH-domain)"/>
    <property type="match status" value="1"/>
</dbReference>
<dbReference type="PROSITE" id="PS50002">
    <property type="entry name" value="SH3"/>
    <property type="match status" value="1"/>
</dbReference>
<dbReference type="PRINTS" id="PR00452">
    <property type="entry name" value="SH3DOMAIN"/>
</dbReference>
<dbReference type="SUPFAM" id="SSF50044">
    <property type="entry name" value="SH3-domain"/>
    <property type="match status" value="1"/>
</dbReference>
<evidence type="ECO:0000313" key="1">
    <source>
        <dbReference type="EMBL" id="CAD7231216.1"/>
    </source>
</evidence>
<dbReference type="PANTHER" id="PTHR46026:SF1">
    <property type="entry name" value="RHO-TYPE GUANINE NUCLEOTIDE EXCHANGE FACTOR, ISOFORM F"/>
    <property type="match status" value="1"/>
</dbReference>
<dbReference type="InterPro" id="IPR036028">
    <property type="entry name" value="SH3-like_dom_sf"/>
</dbReference>
<proteinExistence type="predicted"/>
<dbReference type="Gene3D" id="1.20.900.10">
    <property type="entry name" value="Dbl homology (DH) domain"/>
    <property type="match status" value="1"/>
</dbReference>
<dbReference type="Pfam" id="PF00621">
    <property type="entry name" value="RhoGEF"/>
    <property type="match status" value="1"/>
</dbReference>
<dbReference type="GO" id="GO:0016192">
    <property type="term" value="P:vesicle-mediated transport"/>
    <property type="evidence" value="ECO:0007669"/>
    <property type="project" value="UniProtKB-ARBA"/>
</dbReference>
<dbReference type="PANTHER" id="PTHR46026">
    <property type="entry name" value="RHO-TYPE GUANINE NUCLEOTIDE EXCHANGE FACTOR, ISOFORM F"/>
    <property type="match status" value="1"/>
</dbReference>
<accession>A0A7R8WGF0</accession>
<dbReference type="Gene3D" id="2.30.30.40">
    <property type="entry name" value="SH3 Domains"/>
    <property type="match status" value="1"/>
</dbReference>
<protein>
    <submittedName>
        <fullName evidence="1">Uncharacterized protein</fullName>
    </submittedName>
</protein>
<dbReference type="SMART" id="SM00326">
    <property type="entry name" value="SH3"/>
    <property type="match status" value="1"/>
</dbReference>
<dbReference type="EMBL" id="OB663286">
    <property type="protein sequence ID" value="CAD7231216.1"/>
    <property type="molecule type" value="Genomic_DNA"/>
</dbReference>
<name>A0A7R8WGF0_9CRUS</name>
<dbReference type="Pfam" id="PF14604">
    <property type="entry name" value="SH3_9"/>
    <property type="match status" value="1"/>
</dbReference>
<dbReference type="PROSITE" id="PS50010">
    <property type="entry name" value="DH_2"/>
    <property type="match status" value="1"/>
</dbReference>
<dbReference type="InterPro" id="IPR035899">
    <property type="entry name" value="DBL_dom_sf"/>
</dbReference>
<sequence>MSGKVVKALYPFKGTNNDELSFRSGDKITLTQQDPEGWWEGTLNGKTGWFPCNYVEEITSDAEVSQVEPLPGLEATWATNRGEICKELIASEKKFIAELNKLRGEYLGPLRSTPLLTPSEFAQLSGNLDALIGLHTRLLDMALDTMASPPKDTRVGGGFLQLAPSLRTAYLEYCRRHPNAVALLDKYRQAL</sequence>
<organism evidence="1">
    <name type="scientific">Cyprideis torosa</name>
    <dbReference type="NCBI Taxonomy" id="163714"/>
    <lineage>
        <taxon>Eukaryota</taxon>
        <taxon>Metazoa</taxon>
        <taxon>Ecdysozoa</taxon>
        <taxon>Arthropoda</taxon>
        <taxon>Crustacea</taxon>
        <taxon>Oligostraca</taxon>
        <taxon>Ostracoda</taxon>
        <taxon>Podocopa</taxon>
        <taxon>Podocopida</taxon>
        <taxon>Cytherocopina</taxon>
        <taxon>Cytheroidea</taxon>
        <taxon>Cytherideidae</taxon>
        <taxon>Cyprideis</taxon>
    </lineage>
</organism>
<dbReference type="FunFam" id="2.30.30.40:FF:000072">
    <property type="entry name" value="Unconventional Myosin IB"/>
    <property type="match status" value="1"/>
</dbReference>
<dbReference type="GO" id="GO:0005085">
    <property type="term" value="F:guanyl-nucleotide exchange factor activity"/>
    <property type="evidence" value="ECO:0007669"/>
    <property type="project" value="InterPro"/>
</dbReference>
<gene>
    <name evidence="1" type="ORF">CTOB1V02_LOCUS9068</name>
</gene>
<dbReference type="InterPro" id="IPR001452">
    <property type="entry name" value="SH3_domain"/>
</dbReference>